<gene>
    <name evidence="1" type="ORF">DYI25_14390</name>
</gene>
<organism evidence="1 2">
    <name type="scientific">Mesobacillus boroniphilus</name>
    <dbReference type="NCBI Taxonomy" id="308892"/>
    <lineage>
        <taxon>Bacteria</taxon>
        <taxon>Bacillati</taxon>
        <taxon>Bacillota</taxon>
        <taxon>Bacilli</taxon>
        <taxon>Bacillales</taxon>
        <taxon>Bacillaceae</taxon>
        <taxon>Mesobacillus</taxon>
    </lineage>
</organism>
<protein>
    <submittedName>
        <fullName evidence="1">Uncharacterized protein</fullName>
    </submittedName>
</protein>
<name>A0A944GXD9_9BACI</name>
<dbReference type="AlphaFoldDB" id="A0A944GXD9"/>
<sequence length="259" mass="30135">MPLLVLTAAFFYFFYLKPDIVPISSDSKEKADVPTSLEFDVRGVHVRLLNSDDLEMEKLKGLQMELEREIVEILEFANGDMPVVDVLTFNVTAKDGYEYMSSALYFDPELEAEEHFFYYNITSNLFEQSAYRGRFTATGLAAYFIDGPEYIHEMYSDYIDVEVASIEGLFNDSTFVDHIYYGWDSTSYTEEDVEVADATWMKIGSFTSYLIDQYGSSLYFEIYDSSDISLDFKKVYGKTITEMENEWKEYLSVKYPDYY</sequence>
<dbReference type="Proteomes" id="UP000761411">
    <property type="component" value="Unassembled WGS sequence"/>
</dbReference>
<dbReference type="EMBL" id="QTKX01000002">
    <property type="protein sequence ID" value="MBS8265614.1"/>
    <property type="molecule type" value="Genomic_DNA"/>
</dbReference>
<proteinExistence type="predicted"/>
<keyword evidence="2" id="KW-1185">Reference proteome</keyword>
<evidence type="ECO:0000313" key="1">
    <source>
        <dbReference type="EMBL" id="MBS8265614.1"/>
    </source>
</evidence>
<accession>A0A944GXD9</accession>
<reference evidence="1 2" key="1">
    <citation type="journal article" date="2021" name="Microorganisms">
        <title>Bacterial Dimethylsulfoniopropionate Biosynthesis in the East China Sea.</title>
        <authorList>
            <person name="Liu J."/>
            <person name="Zhang Y."/>
            <person name="Liu J."/>
            <person name="Zhong H."/>
            <person name="Williams B.T."/>
            <person name="Zheng Y."/>
            <person name="Curson A.R.J."/>
            <person name="Sun C."/>
            <person name="Sun H."/>
            <person name="Song D."/>
            <person name="Wagner Mackenzie B."/>
            <person name="Bermejo Martinez A."/>
            <person name="Todd J.D."/>
            <person name="Zhang X.H."/>
        </authorList>
    </citation>
    <scope>NUCLEOTIDE SEQUENCE [LARGE SCALE GENOMIC DNA]</scope>
    <source>
        <strain evidence="1 2">ESS08</strain>
    </source>
</reference>
<evidence type="ECO:0000313" key="2">
    <source>
        <dbReference type="Proteomes" id="UP000761411"/>
    </source>
</evidence>
<comment type="caution">
    <text evidence="1">The sequence shown here is derived from an EMBL/GenBank/DDBJ whole genome shotgun (WGS) entry which is preliminary data.</text>
</comment>